<dbReference type="EMBL" id="JAAAHW010010857">
    <property type="protein sequence ID" value="KAF9922427.1"/>
    <property type="molecule type" value="Genomic_DNA"/>
</dbReference>
<evidence type="ECO:0000313" key="13">
    <source>
        <dbReference type="Proteomes" id="UP000749646"/>
    </source>
</evidence>
<dbReference type="GO" id="GO:0015986">
    <property type="term" value="P:proton motive force-driven ATP synthesis"/>
    <property type="evidence" value="ECO:0007669"/>
    <property type="project" value="InterPro"/>
</dbReference>
<evidence type="ECO:0000256" key="5">
    <source>
        <dbReference type="ARBA" id="ARBA00022781"/>
    </source>
</evidence>
<dbReference type="Pfam" id="PF05680">
    <property type="entry name" value="ATP-synt_E"/>
    <property type="match status" value="1"/>
</dbReference>
<name>A0A9P6IHW8_9FUNG</name>
<evidence type="ECO:0000313" key="12">
    <source>
        <dbReference type="EMBL" id="KAF9922427.1"/>
    </source>
</evidence>
<evidence type="ECO:0000256" key="2">
    <source>
        <dbReference type="ARBA" id="ARBA00007333"/>
    </source>
</evidence>
<evidence type="ECO:0000256" key="8">
    <source>
        <dbReference type="ARBA" id="ARBA00023128"/>
    </source>
</evidence>
<keyword evidence="3 11" id="KW-0813">Transport</keyword>
<keyword evidence="9" id="KW-0472">Membrane</keyword>
<dbReference type="GO" id="GO:0045259">
    <property type="term" value="C:proton-transporting ATP synthase complex"/>
    <property type="evidence" value="ECO:0007669"/>
    <property type="project" value="UniProtKB-UniRule"/>
</dbReference>
<keyword evidence="6 11" id="KW-0999">Mitochondrion inner membrane</keyword>
<dbReference type="OrthoDB" id="2125027at2759"/>
<comment type="similarity">
    <text evidence="2 11">Belongs to the ATPase e subunit family.</text>
</comment>
<evidence type="ECO:0000256" key="7">
    <source>
        <dbReference type="ARBA" id="ARBA00023065"/>
    </source>
</evidence>
<evidence type="ECO:0000256" key="3">
    <source>
        <dbReference type="ARBA" id="ARBA00022448"/>
    </source>
</evidence>
<dbReference type="InterPro" id="IPR008386">
    <property type="entry name" value="ATP_synth_F0_esu_mt"/>
</dbReference>
<keyword evidence="13" id="KW-1185">Reference proteome</keyword>
<evidence type="ECO:0000256" key="4">
    <source>
        <dbReference type="ARBA" id="ARBA00022547"/>
    </source>
</evidence>
<comment type="caution">
    <text evidence="12">The sequence shown here is derived from an EMBL/GenBank/DDBJ whole genome shotgun (WGS) entry which is preliminary data.</text>
</comment>
<dbReference type="AlphaFoldDB" id="A0A9P6IHW8"/>
<protein>
    <recommendedName>
        <fullName evidence="11">ATP synthase F(0) complex subunit e, mitochondrial</fullName>
    </recommendedName>
</protein>
<keyword evidence="8 11" id="KW-0496">Mitochondrion</keyword>
<evidence type="ECO:0000256" key="6">
    <source>
        <dbReference type="ARBA" id="ARBA00022792"/>
    </source>
</evidence>
<sequence length="127" mass="14154">MSARAAVNPVRNVARWSALAAGLAYGYVHHNTLAAQEHNRAEQKKVENRDHLIAKAKAEWAKMNTPSGGLLKIPQAIASKQLMFNDKFLEILFANTLELIWLLGVITDPENPNFDLEKLLIHLSETA</sequence>
<comment type="function">
    <text evidence="11">Subunit e, of the mitochondrial membrane ATP synthase complex (F(1)F(0) ATP synthase or Complex V) that produces ATP from ADP in the presence of a proton gradient across the membrane which is generated by electron transport complexes of the respiratory chain. ATP synthase complex consist of a soluble F(1) head domain - the catalytic core - and a membrane F(1) domain - the membrane proton channel. These two domains are linked by a central stalk rotating inside the F(1) region and a stationary peripheral stalk. During catalysis, ATP synthesis in the catalytic domain of F(1) is coupled via a rotary mechanism of the central stalk subunits to proton translocation. In vivo, can only synthesize ATP although its ATP hydrolase activity can be activated artificially in vitro. Part of the complex F(0) domain.</text>
</comment>
<dbReference type="GO" id="GO:0005743">
    <property type="term" value="C:mitochondrial inner membrane"/>
    <property type="evidence" value="ECO:0007669"/>
    <property type="project" value="UniProtKB-SubCell"/>
</dbReference>
<evidence type="ECO:0000256" key="1">
    <source>
        <dbReference type="ARBA" id="ARBA00004273"/>
    </source>
</evidence>
<dbReference type="GO" id="GO:0015078">
    <property type="term" value="F:proton transmembrane transporter activity"/>
    <property type="evidence" value="ECO:0007669"/>
    <property type="project" value="InterPro"/>
</dbReference>
<keyword evidence="10 11" id="KW-0066">ATP synthesis</keyword>
<keyword evidence="4 11" id="KW-0138">CF(0)</keyword>
<keyword evidence="7 11" id="KW-0406">Ion transport</keyword>
<comment type="subunit">
    <text evidence="11">F-type ATPases have 2 components, CF(1) - the catalytic core - and CF(0) - the membrane proton channel. CF(1) and CF(0) have multiple subunits.</text>
</comment>
<evidence type="ECO:0000256" key="10">
    <source>
        <dbReference type="ARBA" id="ARBA00023310"/>
    </source>
</evidence>
<evidence type="ECO:0000256" key="11">
    <source>
        <dbReference type="RuleBase" id="RU367005"/>
    </source>
</evidence>
<accession>A0A9P6IHW8</accession>
<dbReference type="Proteomes" id="UP000749646">
    <property type="component" value="Unassembled WGS sequence"/>
</dbReference>
<comment type="subcellular location">
    <subcellularLocation>
        <location evidence="1 11">Mitochondrion inner membrane</location>
    </subcellularLocation>
</comment>
<gene>
    <name evidence="12" type="ORF">BGZ65_009602</name>
</gene>
<reference evidence="12" key="1">
    <citation type="journal article" date="2020" name="Fungal Divers.">
        <title>Resolving the Mortierellaceae phylogeny through synthesis of multi-gene phylogenetics and phylogenomics.</title>
        <authorList>
            <person name="Vandepol N."/>
            <person name="Liber J."/>
            <person name="Desiro A."/>
            <person name="Na H."/>
            <person name="Kennedy M."/>
            <person name="Barry K."/>
            <person name="Grigoriev I.V."/>
            <person name="Miller A.N."/>
            <person name="O'Donnell K."/>
            <person name="Stajich J.E."/>
            <person name="Bonito G."/>
        </authorList>
    </citation>
    <scope>NUCLEOTIDE SEQUENCE</scope>
    <source>
        <strain evidence="12">MES-2147</strain>
    </source>
</reference>
<proteinExistence type="inferred from homology"/>
<keyword evidence="5 11" id="KW-0375">Hydrogen ion transport</keyword>
<organism evidence="12 13">
    <name type="scientific">Modicella reniformis</name>
    <dbReference type="NCBI Taxonomy" id="1440133"/>
    <lineage>
        <taxon>Eukaryota</taxon>
        <taxon>Fungi</taxon>
        <taxon>Fungi incertae sedis</taxon>
        <taxon>Mucoromycota</taxon>
        <taxon>Mortierellomycotina</taxon>
        <taxon>Mortierellomycetes</taxon>
        <taxon>Mortierellales</taxon>
        <taxon>Mortierellaceae</taxon>
        <taxon>Modicella</taxon>
    </lineage>
</organism>
<evidence type="ECO:0000256" key="9">
    <source>
        <dbReference type="ARBA" id="ARBA00023136"/>
    </source>
</evidence>